<sequence>MSALDVPIVAAVDGSETSLGALRWAAAAADREKRPLTIVQALEKPTAEIARGVVFKQGVVDALRVDAEKVVQDATTLAEELAPGVTTTGRVVDGKPALVLREVSGHAHLLAMGSRGLGGVRGLLLGSVSTNVTAHADCPVVVISGDSPATGPVVVGVDGSPVSKAAIGHALEQASLLNTSVVAVHGYPGFTSQMFYGQAEQLLRQLHEEAIELVGEQVAGHREDHPDVEVETVVAAEPAAQRILEAAEGAQLVVLGSRGRGGFRGLLLGSTSRAVLHVAPCPVMIVRSHPET</sequence>
<feature type="domain" description="UspA" evidence="2">
    <location>
        <begin position="8"/>
        <end position="143"/>
    </location>
</feature>
<dbReference type="Gene3D" id="3.40.50.620">
    <property type="entry name" value="HUPs"/>
    <property type="match status" value="2"/>
</dbReference>
<dbReference type="RefSeq" id="WP_190266750.1">
    <property type="nucleotide sequence ID" value="NZ_BAABAD010000004.1"/>
</dbReference>
<accession>A0ABR7WAY8</accession>
<evidence type="ECO:0000259" key="2">
    <source>
        <dbReference type="Pfam" id="PF00582"/>
    </source>
</evidence>
<dbReference type="Proteomes" id="UP000602395">
    <property type="component" value="Unassembled WGS sequence"/>
</dbReference>
<dbReference type="InterPro" id="IPR006016">
    <property type="entry name" value="UspA"/>
</dbReference>
<dbReference type="InterPro" id="IPR006015">
    <property type="entry name" value="Universal_stress_UspA"/>
</dbReference>
<comment type="similarity">
    <text evidence="1">Belongs to the universal stress protein A family.</text>
</comment>
<reference evidence="3 4" key="1">
    <citation type="submission" date="2020-09" db="EMBL/GenBank/DDBJ databases">
        <title>Novel species in genus Gordonia.</title>
        <authorList>
            <person name="Zhang G."/>
        </authorList>
    </citation>
    <scope>NUCLEOTIDE SEQUENCE [LARGE SCALE GENOMIC DNA]</scope>
    <source>
        <strain evidence="3 4">ON-33</strain>
    </source>
</reference>
<name>A0ABR7WAY8_9ACTN</name>
<dbReference type="SUPFAM" id="SSF52402">
    <property type="entry name" value="Adenine nucleotide alpha hydrolases-like"/>
    <property type="match status" value="2"/>
</dbReference>
<dbReference type="PANTHER" id="PTHR31964">
    <property type="entry name" value="ADENINE NUCLEOTIDE ALPHA HYDROLASES-LIKE SUPERFAMILY PROTEIN"/>
    <property type="match status" value="1"/>
</dbReference>
<evidence type="ECO:0000313" key="4">
    <source>
        <dbReference type="Proteomes" id="UP000602395"/>
    </source>
</evidence>
<dbReference type="Pfam" id="PF00582">
    <property type="entry name" value="Usp"/>
    <property type="match status" value="2"/>
</dbReference>
<dbReference type="PRINTS" id="PR01438">
    <property type="entry name" value="UNVRSLSTRESS"/>
</dbReference>
<feature type="domain" description="UspA" evidence="2">
    <location>
        <begin position="152"/>
        <end position="287"/>
    </location>
</feature>
<protein>
    <submittedName>
        <fullName evidence="3">Universal stress protein</fullName>
    </submittedName>
</protein>
<evidence type="ECO:0000313" key="3">
    <source>
        <dbReference type="EMBL" id="MBD1319956.1"/>
    </source>
</evidence>
<dbReference type="PANTHER" id="PTHR31964:SF113">
    <property type="entry name" value="USPA DOMAIN-CONTAINING PROTEIN"/>
    <property type="match status" value="1"/>
</dbReference>
<comment type="caution">
    <text evidence="3">The sequence shown here is derived from an EMBL/GenBank/DDBJ whole genome shotgun (WGS) entry which is preliminary data.</text>
</comment>
<gene>
    <name evidence="3" type="ORF">IDF66_10190</name>
</gene>
<keyword evidence="4" id="KW-1185">Reference proteome</keyword>
<evidence type="ECO:0000256" key="1">
    <source>
        <dbReference type="ARBA" id="ARBA00008791"/>
    </source>
</evidence>
<dbReference type="EMBL" id="JACWMS010000002">
    <property type="protein sequence ID" value="MBD1319956.1"/>
    <property type="molecule type" value="Genomic_DNA"/>
</dbReference>
<organism evidence="3 4">
    <name type="scientific">Gordonia hankookensis</name>
    <dbReference type="NCBI Taxonomy" id="589403"/>
    <lineage>
        <taxon>Bacteria</taxon>
        <taxon>Bacillati</taxon>
        <taxon>Actinomycetota</taxon>
        <taxon>Actinomycetes</taxon>
        <taxon>Mycobacteriales</taxon>
        <taxon>Gordoniaceae</taxon>
        <taxon>Gordonia</taxon>
    </lineage>
</organism>
<proteinExistence type="inferred from homology"/>
<dbReference type="InterPro" id="IPR014729">
    <property type="entry name" value="Rossmann-like_a/b/a_fold"/>
</dbReference>